<dbReference type="SUPFAM" id="SSF56112">
    <property type="entry name" value="Protein kinase-like (PK-like)"/>
    <property type="match status" value="2"/>
</dbReference>
<dbReference type="GO" id="GO:0005524">
    <property type="term" value="F:ATP binding"/>
    <property type="evidence" value="ECO:0007669"/>
    <property type="project" value="InterPro"/>
</dbReference>
<dbReference type="STRING" id="1745343.A0A2J6QHX7"/>
<evidence type="ECO:0000313" key="3">
    <source>
        <dbReference type="Proteomes" id="UP000235672"/>
    </source>
</evidence>
<dbReference type="Gene3D" id="1.10.510.10">
    <property type="entry name" value="Transferase(Phosphotransferase) domain 1"/>
    <property type="match status" value="1"/>
</dbReference>
<dbReference type="PANTHER" id="PTHR24359:SF37">
    <property type="entry name" value="PROTEIN KINASE DOMAIN-CONTAINING PROTEIN"/>
    <property type="match status" value="1"/>
</dbReference>
<dbReference type="Pfam" id="PF00069">
    <property type="entry name" value="Pkinase"/>
    <property type="match status" value="1"/>
</dbReference>
<keyword evidence="2" id="KW-0418">Kinase</keyword>
<evidence type="ECO:0000259" key="1">
    <source>
        <dbReference type="PROSITE" id="PS50011"/>
    </source>
</evidence>
<dbReference type="AlphaFoldDB" id="A0A2J6QHX7"/>
<dbReference type="InterPro" id="IPR000719">
    <property type="entry name" value="Prot_kinase_dom"/>
</dbReference>
<dbReference type="SMART" id="SM00220">
    <property type="entry name" value="S_TKc"/>
    <property type="match status" value="1"/>
</dbReference>
<dbReference type="OrthoDB" id="1046782at2759"/>
<dbReference type="InterPro" id="IPR011009">
    <property type="entry name" value="Kinase-like_dom_sf"/>
</dbReference>
<name>A0A2J6QHX7_9HELO</name>
<protein>
    <submittedName>
        <fullName evidence="2">Kinase-like protein</fullName>
    </submittedName>
</protein>
<dbReference type="PROSITE" id="PS50011">
    <property type="entry name" value="PROTEIN_KINASE_DOM"/>
    <property type="match status" value="1"/>
</dbReference>
<organism evidence="2 3">
    <name type="scientific">Hyaloscypha hepaticicola</name>
    <dbReference type="NCBI Taxonomy" id="2082293"/>
    <lineage>
        <taxon>Eukaryota</taxon>
        <taxon>Fungi</taxon>
        <taxon>Dikarya</taxon>
        <taxon>Ascomycota</taxon>
        <taxon>Pezizomycotina</taxon>
        <taxon>Leotiomycetes</taxon>
        <taxon>Helotiales</taxon>
        <taxon>Hyaloscyphaceae</taxon>
        <taxon>Hyaloscypha</taxon>
    </lineage>
</organism>
<feature type="domain" description="Protein kinase" evidence="1">
    <location>
        <begin position="70"/>
        <end position="418"/>
    </location>
</feature>
<gene>
    <name evidence="2" type="ORF">NA56DRAFT_564492</name>
</gene>
<dbReference type="Proteomes" id="UP000235672">
    <property type="component" value="Unassembled WGS sequence"/>
</dbReference>
<dbReference type="EMBL" id="KZ613469">
    <property type="protein sequence ID" value="PMD25866.1"/>
    <property type="molecule type" value="Genomic_DNA"/>
</dbReference>
<accession>A0A2J6QHX7</accession>
<dbReference type="PANTHER" id="PTHR24359">
    <property type="entry name" value="SERINE/THREONINE-PROTEIN KINASE SBK1"/>
    <property type="match status" value="1"/>
</dbReference>
<proteinExistence type="predicted"/>
<keyword evidence="3" id="KW-1185">Reference proteome</keyword>
<reference evidence="2 3" key="1">
    <citation type="submission" date="2016-05" db="EMBL/GenBank/DDBJ databases">
        <title>A degradative enzymes factory behind the ericoid mycorrhizal symbiosis.</title>
        <authorList>
            <consortium name="DOE Joint Genome Institute"/>
            <person name="Martino E."/>
            <person name="Morin E."/>
            <person name="Grelet G."/>
            <person name="Kuo A."/>
            <person name="Kohler A."/>
            <person name="Daghino S."/>
            <person name="Barry K."/>
            <person name="Choi C."/>
            <person name="Cichocki N."/>
            <person name="Clum A."/>
            <person name="Copeland A."/>
            <person name="Hainaut M."/>
            <person name="Haridas S."/>
            <person name="Labutti K."/>
            <person name="Lindquist E."/>
            <person name="Lipzen A."/>
            <person name="Khouja H.-R."/>
            <person name="Murat C."/>
            <person name="Ohm R."/>
            <person name="Olson A."/>
            <person name="Spatafora J."/>
            <person name="Veneault-Fourrey C."/>
            <person name="Henrissat B."/>
            <person name="Grigoriev I."/>
            <person name="Martin F."/>
            <person name="Perotto S."/>
        </authorList>
    </citation>
    <scope>NUCLEOTIDE SEQUENCE [LARGE SCALE GENOMIC DNA]</scope>
    <source>
        <strain evidence="2 3">UAMH 7357</strain>
    </source>
</reference>
<evidence type="ECO:0000313" key="2">
    <source>
        <dbReference type="EMBL" id="PMD25866.1"/>
    </source>
</evidence>
<dbReference type="GO" id="GO:0004674">
    <property type="term" value="F:protein serine/threonine kinase activity"/>
    <property type="evidence" value="ECO:0007669"/>
    <property type="project" value="TreeGrafter"/>
</dbReference>
<dbReference type="Gene3D" id="3.30.200.20">
    <property type="entry name" value="Phosphorylase Kinase, domain 1"/>
    <property type="match status" value="1"/>
</dbReference>
<sequence>MANSAYTLGRCSCPCDHHRKCGIKVFSKWRRMEMENVCRDQWITLAPVFENLAHYNFEDNVILPFIDDKERFPDEIKKGGYSEVWATRIHPAHQKILQSAHPRGPLVAIKRLFSREEKDFEQERHMLVSLTRKDHRHLVKLVTTYKFNGHYHLLCPMAKANLRDYWKVWKVTQLREKDKSYLWALINIAGIASGLNLIHNFETLHRAEPDKTNSTISQSRPSWKFRMTLAPSEESFGRHGDLKPENILWVTDTEGINDAGVLQISDFGLGRFHRFESKSKADPKNINGSPTYVPPELPLERPISREYDIWSLGCIFLEFITWLLEGQDGLDDFSDARKEKANDGIEDDTYYILYNAESGLEGKVREGVTKWMERLRQDHCCSEMILDLLHVVQDRMLIANPKDRVKADELESLIQNMVRKAKGSTFYLLGY</sequence>
<keyword evidence="2" id="KW-0808">Transferase</keyword>